<name>S3CQY7_GLAL2</name>
<evidence type="ECO:0000313" key="2">
    <source>
        <dbReference type="Proteomes" id="UP000016922"/>
    </source>
</evidence>
<dbReference type="Proteomes" id="UP000016922">
    <property type="component" value="Unassembled WGS sequence"/>
</dbReference>
<dbReference type="HOGENOM" id="CLU_369198_0_0_1"/>
<dbReference type="GeneID" id="19459065"/>
<dbReference type="EMBL" id="KE145367">
    <property type="protein sequence ID" value="EPE28847.1"/>
    <property type="molecule type" value="Genomic_DNA"/>
</dbReference>
<dbReference type="KEGG" id="glz:GLAREA_00005"/>
<proteinExistence type="predicted"/>
<organism evidence="1 2">
    <name type="scientific">Glarea lozoyensis (strain ATCC 20868 / MF5171)</name>
    <dbReference type="NCBI Taxonomy" id="1116229"/>
    <lineage>
        <taxon>Eukaryota</taxon>
        <taxon>Fungi</taxon>
        <taxon>Dikarya</taxon>
        <taxon>Ascomycota</taxon>
        <taxon>Pezizomycotina</taxon>
        <taxon>Leotiomycetes</taxon>
        <taxon>Helotiales</taxon>
        <taxon>Helotiaceae</taxon>
        <taxon>Glarea</taxon>
    </lineage>
</organism>
<sequence>MYVLQITLPSPHVALRYADPNKIHPNFDYKDLQMWTPEIVTPVTIPVGSQHNLLTVQVTSGNYIFPGDEQWSITGSIAGSSISFASQSFVAGEDSTTFTVEITPVSLVVPWGIDAPISWTLNLNGIAHVDFANQTRLKIFAITKDIAPYYKTERIPVEFLELLVLPTLAANISSLRDWQQWVTNKCFGSTYDKEFQGKIVETYKDFTCIHSYRYDTYHGGQSFIYGGYQTIFDLDSWIQKRGKRDNGHFAKVNCYDQSGLLQAALALGTPFTLVDSSGSPVLEDGKKQQSFGRLWKSPFGFIPTADLIGWGSCDSPFFQEGQKTQLFGTQGETDPVAKGRTLFANHSYTYVRSTDGKADYLVLDACAGPADQLTGRETYGREHIDLIATFNAANLLAYVNLPDHAKWSDADKKRWTDYTIQHAGDAKPYNGIISTVSQPVIPKHIGTPISQKLLELFPGLKGPSSDSAKQTLCIPVSPEELLDGIIDSIPGYKGNEKNFEVERPDPSIGADGTSFDVDIYNNNQPGTAYVSISIDILTDFANAAIWAAEYLDTFDHPLSGVYDINSQQSGSNRFLLPPKSTRGESLLVLENILVTLSGTCGSGVISNFMTEIESKLQAVTKINQPESWDDHTVAFNNPVQIGSKFEVKITASGMADIDVQWEKGVSPILIISDITYVQIDSRLLKDLQYVISLQDPTRDPNDSSIWTMQCLAQGSTDAAPGDLQDSLHVSYAHLSTYYTMSRDYPITIKASSGQ</sequence>
<reference evidence="1 2" key="1">
    <citation type="journal article" date="2013" name="BMC Genomics">
        <title>Genomics-driven discovery of the pneumocandin biosynthetic gene cluster in the fungus Glarea lozoyensis.</title>
        <authorList>
            <person name="Chen L."/>
            <person name="Yue Q."/>
            <person name="Zhang X."/>
            <person name="Xiang M."/>
            <person name="Wang C."/>
            <person name="Li S."/>
            <person name="Che Y."/>
            <person name="Ortiz-Lopez F.J."/>
            <person name="Bills G.F."/>
            <person name="Liu X."/>
            <person name="An Z."/>
        </authorList>
    </citation>
    <scope>NUCLEOTIDE SEQUENCE [LARGE SCALE GENOMIC DNA]</scope>
    <source>
        <strain evidence="2">ATCC 20868 / MF5171</strain>
    </source>
</reference>
<dbReference type="eggNOG" id="ENOG502T1ZT">
    <property type="taxonomic scope" value="Eukaryota"/>
</dbReference>
<gene>
    <name evidence="1" type="ORF">GLAREA_00005</name>
</gene>
<evidence type="ECO:0000313" key="1">
    <source>
        <dbReference type="EMBL" id="EPE28847.1"/>
    </source>
</evidence>
<keyword evidence="2" id="KW-1185">Reference proteome</keyword>
<dbReference type="OrthoDB" id="5065353at2759"/>
<protein>
    <submittedName>
        <fullName evidence="1">Uncharacterized protein</fullName>
    </submittedName>
</protein>
<dbReference type="AlphaFoldDB" id="S3CQY7"/>
<accession>S3CQY7</accession>
<dbReference type="RefSeq" id="XP_008082956.1">
    <property type="nucleotide sequence ID" value="XM_008084765.1"/>
</dbReference>